<feature type="chain" id="PRO_5018190191" evidence="2">
    <location>
        <begin position="20"/>
        <end position="473"/>
    </location>
</feature>
<reference evidence="4 5" key="1">
    <citation type="submission" date="2018-11" db="EMBL/GenBank/DDBJ databases">
        <title>Genomes From Bacteria Associated with the Canine Oral Cavity: a Test Case for Automated Genome-Based Taxonomic Assignment.</title>
        <authorList>
            <person name="Coil D.A."/>
            <person name="Jospin G."/>
            <person name="Darling A.E."/>
            <person name="Wallis C."/>
            <person name="Davis I.J."/>
            <person name="Harris S."/>
            <person name="Eisen J.A."/>
            <person name="Holcombe L.J."/>
            <person name="O'Flynn C."/>
        </authorList>
    </citation>
    <scope>NUCLEOTIDE SEQUENCE [LARGE SCALE GENOMIC DNA]</scope>
    <source>
        <strain evidence="4 5">OH1047_COT-310</strain>
    </source>
</reference>
<accession>A0A3P2ACG2</accession>
<evidence type="ECO:0000259" key="3">
    <source>
        <dbReference type="Pfam" id="PF03629"/>
    </source>
</evidence>
<dbReference type="InterPro" id="IPR036514">
    <property type="entry name" value="SGNH_hydro_sf"/>
</dbReference>
<dbReference type="InterPro" id="IPR005181">
    <property type="entry name" value="SASA"/>
</dbReference>
<dbReference type="GO" id="GO:0001681">
    <property type="term" value="F:sialate O-acetylesterase activity"/>
    <property type="evidence" value="ECO:0007669"/>
    <property type="project" value="InterPro"/>
</dbReference>
<comment type="caution">
    <text evidence="4">The sequence shown here is derived from an EMBL/GenBank/DDBJ whole genome shotgun (WGS) entry which is preliminary data.</text>
</comment>
<dbReference type="AlphaFoldDB" id="A0A3P2ACG2"/>
<dbReference type="Pfam" id="PF03629">
    <property type="entry name" value="SASA"/>
    <property type="match status" value="1"/>
</dbReference>
<keyword evidence="1" id="KW-0378">Hydrolase</keyword>
<gene>
    <name evidence="4" type="ORF">EII33_01130</name>
</gene>
<dbReference type="Gene3D" id="3.40.50.1110">
    <property type="entry name" value="SGNH hydrolase"/>
    <property type="match status" value="1"/>
</dbReference>
<dbReference type="GO" id="GO:0005975">
    <property type="term" value="P:carbohydrate metabolic process"/>
    <property type="evidence" value="ECO:0007669"/>
    <property type="project" value="TreeGrafter"/>
</dbReference>
<feature type="domain" description="Sialate O-acetylesterase" evidence="3">
    <location>
        <begin position="105"/>
        <end position="357"/>
    </location>
</feature>
<dbReference type="RefSeq" id="WP_125238152.1">
    <property type="nucleotide sequence ID" value="NZ_RQYF01000002.1"/>
</dbReference>
<dbReference type="PANTHER" id="PTHR22901:SF0">
    <property type="entry name" value="SIALATE O-ACETYLESTERASE"/>
    <property type="match status" value="1"/>
</dbReference>
<dbReference type="InterPro" id="IPR039329">
    <property type="entry name" value="SIAE"/>
</dbReference>
<feature type="signal peptide" evidence="2">
    <location>
        <begin position="1"/>
        <end position="19"/>
    </location>
</feature>
<keyword evidence="2" id="KW-0732">Signal</keyword>
<dbReference type="PANTHER" id="PTHR22901">
    <property type="entry name" value="SIALATE O-ACETYLESTERASE"/>
    <property type="match status" value="1"/>
</dbReference>
<organism evidence="4 5">
    <name type="scientific">Prevotella heparinolytica</name>
    <dbReference type="NCBI Taxonomy" id="28113"/>
    <lineage>
        <taxon>Bacteria</taxon>
        <taxon>Pseudomonadati</taxon>
        <taxon>Bacteroidota</taxon>
        <taxon>Bacteroidia</taxon>
        <taxon>Bacteroidales</taxon>
        <taxon>Bacteroidaceae</taxon>
        <taxon>Bacteroides</taxon>
    </lineage>
</organism>
<evidence type="ECO:0000313" key="4">
    <source>
        <dbReference type="EMBL" id="RRD93232.1"/>
    </source>
</evidence>
<keyword evidence="5" id="KW-1185">Reference proteome</keyword>
<dbReference type="Proteomes" id="UP000279562">
    <property type="component" value="Unassembled WGS sequence"/>
</dbReference>
<dbReference type="EMBL" id="RQYF01000002">
    <property type="protein sequence ID" value="RRD93232.1"/>
    <property type="molecule type" value="Genomic_DNA"/>
</dbReference>
<name>A0A3P2ACG2_9BACE</name>
<evidence type="ECO:0000256" key="2">
    <source>
        <dbReference type="SAM" id="SignalP"/>
    </source>
</evidence>
<evidence type="ECO:0000256" key="1">
    <source>
        <dbReference type="ARBA" id="ARBA00022801"/>
    </source>
</evidence>
<dbReference type="SUPFAM" id="SSF52266">
    <property type="entry name" value="SGNH hydrolase"/>
    <property type="match status" value="1"/>
</dbReference>
<evidence type="ECO:0000313" key="5">
    <source>
        <dbReference type="Proteomes" id="UP000279562"/>
    </source>
</evidence>
<sequence>MKSKVLAFILLCCAASIGAKVKLPALMGDNMILQQQAEVKLWGTAAPKAEVRVTPSWDGQKRTCRADKDGRWLLTVKTPAAGFTPYEICFDDGEKTTLKNVLIGEVWLASGQSNMEMPLKGFAGCCTLNGVDDIIAAGENKGVRMFTVPKHQTYEPQTDCNSSWKVSSIETAPDFGATAYHFATSLSRALRIPVGIINSSYGGSTVEGWINRELLETYPDVSLHRDSIEKRHPMHRPMLMYNAMLKPLQNYTIKGIIWYQGESNVGRHDTYAGRLADMVNLWRTEWGLGDIPFYFVEIAPYAYGGEQGQAAAYLREAQFKAQSLIPNSGMVSTNDLVEPYEVYNIHPRNKTAVGRRLSYLALNLTYGQKQIHCFGPQYKSWEAKGKEAWVSFEHLEMGICRNYDLRGFEVAGEDRVFHPADKVWVHWQTNEVVVSSEKVAVPVAVRYCFRDFLPGTMIGGNELPTIPFRTDNW</sequence>
<proteinExistence type="predicted"/>
<protein>
    <submittedName>
        <fullName evidence="4">Sialate O-acetylesterase</fullName>
    </submittedName>
</protein>